<dbReference type="InterPro" id="IPR036005">
    <property type="entry name" value="Creatinase/aminopeptidase-like"/>
</dbReference>
<dbReference type="SMART" id="SM01011">
    <property type="entry name" value="AMP_N"/>
    <property type="match status" value="1"/>
</dbReference>
<dbReference type="Gene3D" id="3.90.230.10">
    <property type="entry name" value="Creatinase/methionine aminopeptidase superfamily"/>
    <property type="match status" value="1"/>
</dbReference>
<reference evidence="17" key="1">
    <citation type="submission" date="2020-05" db="EMBL/GenBank/DDBJ databases">
        <title>Phylogenomic resolution of chytrid fungi.</title>
        <authorList>
            <person name="Stajich J.E."/>
            <person name="Amses K."/>
            <person name="Simmons R."/>
            <person name="Seto K."/>
            <person name="Myers J."/>
            <person name="Bonds A."/>
            <person name="Quandt C.A."/>
            <person name="Barry K."/>
            <person name="Liu P."/>
            <person name="Grigoriev I."/>
            <person name="Longcore J.E."/>
            <person name="James T.Y."/>
        </authorList>
    </citation>
    <scope>NUCLEOTIDE SEQUENCE</scope>
    <source>
        <strain evidence="17">JEL0513</strain>
    </source>
</reference>
<comment type="caution">
    <text evidence="17">The sequence shown here is derived from an EMBL/GenBank/DDBJ whole genome shotgun (WGS) entry which is preliminary data.</text>
</comment>
<evidence type="ECO:0000256" key="6">
    <source>
        <dbReference type="ARBA" id="ARBA00022997"/>
    </source>
</evidence>
<dbReference type="EC" id="3.4.13.9" evidence="10"/>
<comment type="catalytic activity">
    <reaction evidence="15">
        <text>Xaa-L-Pro dipeptide + H2O = an L-alpha-amino acid + L-proline</text>
        <dbReference type="Rhea" id="RHEA:76407"/>
        <dbReference type="ChEBI" id="CHEBI:15377"/>
        <dbReference type="ChEBI" id="CHEBI:59869"/>
        <dbReference type="ChEBI" id="CHEBI:60039"/>
        <dbReference type="ChEBI" id="CHEBI:195196"/>
        <dbReference type="EC" id="3.4.13.9"/>
    </reaction>
</comment>
<evidence type="ECO:0000256" key="10">
    <source>
        <dbReference type="ARBA" id="ARBA00044051"/>
    </source>
</evidence>
<keyword evidence="8" id="KW-0464">Manganese</keyword>
<evidence type="ECO:0000256" key="8">
    <source>
        <dbReference type="ARBA" id="ARBA00023211"/>
    </source>
</evidence>
<comment type="subunit">
    <text evidence="2">Homodimer.</text>
</comment>
<organism evidence="17 18">
    <name type="scientific">Physocladia obscura</name>
    <dbReference type="NCBI Taxonomy" id="109957"/>
    <lineage>
        <taxon>Eukaryota</taxon>
        <taxon>Fungi</taxon>
        <taxon>Fungi incertae sedis</taxon>
        <taxon>Chytridiomycota</taxon>
        <taxon>Chytridiomycota incertae sedis</taxon>
        <taxon>Chytridiomycetes</taxon>
        <taxon>Chytridiales</taxon>
        <taxon>Chytriomycetaceae</taxon>
        <taxon>Physocladia</taxon>
    </lineage>
</organism>
<feature type="domain" description="Aminopeptidase P N-terminal" evidence="16">
    <location>
        <begin position="10"/>
        <end position="151"/>
    </location>
</feature>
<dbReference type="Pfam" id="PF00557">
    <property type="entry name" value="Peptidase_M24"/>
    <property type="match status" value="1"/>
</dbReference>
<evidence type="ECO:0000256" key="14">
    <source>
        <dbReference type="ARBA" id="ARBA00044351"/>
    </source>
</evidence>
<protein>
    <recommendedName>
        <fullName evidence="11">Xaa-Pro dipeptidase</fullName>
        <ecNumber evidence="10">3.4.13.9</ecNumber>
    </recommendedName>
    <alternativeName>
        <fullName evidence="14">Imidodipeptidase</fullName>
    </alternativeName>
    <alternativeName>
        <fullName evidence="12">Peptidase D</fullName>
    </alternativeName>
    <alternativeName>
        <fullName evidence="13">Proline dipeptidase</fullName>
    </alternativeName>
</protein>
<evidence type="ECO:0000256" key="11">
    <source>
        <dbReference type="ARBA" id="ARBA00044141"/>
    </source>
</evidence>
<evidence type="ECO:0000256" key="4">
    <source>
        <dbReference type="ARBA" id="ARBA00022723"/>
    </source>
</evidence>
<evidence type="ECO:0000313" key="17">
    <source>
        <dbReference type="EMBL" id="KAJ3124378.1"/>
    </source>
</evidence>
<dbReference type="PANTHER" id="PTHR48480:SF2">
    <property type="entry name" value="PEPTIDASE D"/>
    <property type="match status" value="1"/>
</dbReference>
<evidence type="ECO:0000256" key="13">
    <source>
        <dbReference type="ARBA" id="ARBA00044284"/>
    </source>
</evidence>
<evidence type="ECO:0000256" key="2">
    <source>
        <dbReference type="ARBA" id="ARBA00011738"/>
    </source>
</evidence>
<evidence type="ECO:0000256" key="5">
    <source>
        <dbReference type="ARBA" id="ARBA00022801"/>
    </source>
</evidence>
<dbReference type="SUPFAM" id="SSF55920">
    <property type="entry name" value="Creatinase/aminopeptidase"/>
    <property type="match status" value="1"/>
</dbReference>
<gene>
    <name evidence="17" type="ORF">HK100_011257</name>
</gene>
<evidence type="ECO:0000259" key="16">
    <source>
        <dbReference type="SMART" id="SM01011"/>
    </source>
</evidence>
<dbReference type="GO" id="GO:0006508">
    <property type="term" value="P:proteolysis"/>
    <property type="evidence" value="ECO:0007669"/>
    <property type="project" value="UniProtKB-KW"/>
</dbReference>
<keyword evidence="18" id="KW-1185">Reference proteome</keyword>
<evidence type="ECO:0000256" key="15">
    <source>
        <dbReference type="ARBA" id="ARBA00048994"/>
    </source>
</evidence>
<dbReference type="CDD" id="cd01087">
    <property type="entry name" value="Prolidase"/>
    <property type="match status" value="1"/>
</dbReference>
<dbReference type="InterPro" id="IPR007865">
    <property type="entry name" value="Aminopep_P_N"/>
</dbReference>
<dbReference type="InterPro" id="IPR052433">
    <property type="entry name" value="X-Pro_dipept-like"/>
</dbReference>
<dbReference type="GO" id="GO:0030145">
    <property type="term" value="F:manganese ion binding"/>
    <property type="evidence" value="ECO:0007669"/>
    <property type="project" value="InterPro"/>
</dbReference>
<dbReference type="PANTHER" id="PTHR48480">
    <property type="match status" value="1"/>
</dbReference>
<comment type="similarity">
    <text evidence="9">Belongs to the peptidase M24B family. Eukaryotic-type prolidase subfamily.</text>
</comment>
<keyword evidence="3" id="KW-0645">Protease</keyword>
<sequence length="504" mass="55125">MVFPAPDIDYGALHAECRGRLFAELNAADALKNKDVVHVALFQGGAASFRHDTDHEHLFRQESHFHYLFGINEPGLFALIDLRTRETHVFVPRLGLDYEVWCGRVPSNSEYAAKYAVEYVHYVDELPAVASRLLLANGTEKAQLHILSGVNSDSKRAIVPVDVVAALGDTLATNARIAVNTAVLYDALVEARAIKTELELALLRHVNTLSSLAHIDVMKRTRIGMIEYQLESLFLAYTSFEGGSRYAAYTCICGTGSNAAVLHYGHAAAPNSKQLSAGDMCLLDMGAELHCYTSDITVSFPADGVFSTRQRAVYGGVLAALTAVRGAIRAGVEWVDMHLLAERAIVQALIDAGIVLLAGATLERVVDLEVGALFFPHGLGHLMGKDVHDCGGYPHGRARLDRKGLSSLRMNRTLKKGMVLTNEPGCYFIPALLLPAFDNPVLAPHLNKDLIVNEYLNFGGVRLEEDLIVTETGCENMTKVPREIDEIERVMASGRSYQPESEIQ</sequence>
<keyword evidence="4" id="KW-0479">Metal-binding</keyword>
<evidence type="ECO:0000256" key="12">
    <source>
        <dbReference type="ARBA" id="ARBA00044252"/>
    </source>
</evidence>
<evidence type="ECO:0000256" key="9">
    <source>
        <dbReference type="ARBA" id="ARBA00043990"/>
    </source>
</evidence>
<keyword evidence="7" id="KW-0482">Metalloprotease</keyword>
<proteinExistence type="inferred from homology"/>
<evidence type="ECO:0000256" key="7">
    <source>
        <dbReference type="ARBA" id="ARBA00023049"/>
    </source>
</evidence>
<keyword evidence="6" id="KW-0224">Dipeptidase</keyword>
<dbReference type="EMBL" id="JADGJH010000675">
    <property type="protein sequence ID" value="KAJ3124378.1"/>
    <property type="molecule type" value="Genomic_DNA"/>
</dbReference>
<name>A0AAD5XE96_9FUNG</name>
<accession>A0AAD5XE96</accession>
<dbReference type="GO" id="GO:0070006">
    <property type="term" value="F:metalloaminopeptidase activity"/>
    <property type="evidence" value="ECO:0007669"/>
    <property type="project" value="InterPro"/>
</dbReference>
<dbReference type="GO" id="GO:0102009">
    <property type="term" value="F:proline dipeptidase activity"/>
    <property type="evidence" value="ECO:0007669"/>
    <property type="project" value="UniProtKB-EC"/>
</dbReference>
<keyword evidence="5" id="KW-0378">Hydrolase</keyword>
<dbReference type="Pfam" id="PF05195">
    <property type="entry name" value="AMP_N"/>
    <property type="match status" value="1"/>
</dbReference>
<dbReference type="InterPro" id="IPR000994">
    <property type="entry name" value="Pept_M24"/>
</dbReference>
<comment type="cofactor">
    <cofactor evidence="1">
        <name>Mn(2+)</name>
        <dbReference type="ChEBI" id="CHEBI:29035"/>
    </cofactor>
</comment>
<evidence type="ECO:0000256" key="3">
    <source>
        <dbReference type="ARBA" id="ARBA00022670"/>
    </source>
</evidence>
<dbReference type="Gene3D" id="3.40.350.10">
    <property type="entry name" value="Creatinase/prolidase N-terminal domain"/>
    <property type="match status" value="1"/>
</dbReference>
<dbReference type="AlphaFoldDB" id="A0AAD5XE96"/>
<evidence type="ECO:0000256" key="1">
    <source>
        <dbReference type="ARBA" id="ARBA00001936"/>
    </source>
</evidence>
<dbReference type="SUPFAM" id="SSF53092">
    <property type="entry name" value="Creatinase/prolidase N-terminal domain"/>
    <property type="match status" value="1"/>
</dbReference>
<dbReference type="InterPro" id="IPR029149">
    <property type="entry name" value="Creatin/AminoP/Spt16_N"/>
</dbReference>
<evidence type="ECO:0000313" key="18">
    <source>
        <dbReference type="Proteomes" id="UP001211907"/>
    </source>
</evidence>
<dbReference type="Proteomes" id="UP001211907">
    <property type="component" value="Unassembled WGS sequence"/>
</dbReference>